<proteinExistence type="predicted"/>
<sequence length="621" mass="65430">MPDPPAPAVFQQLQNLAKQNPIFAQNLQYIILTQIQSLQSKSNANDSSKKDAPIIKGVKLGAAAGTSSSQGQMISGDQTVAEGAGPVIGDNTRAALVILLAAQMQAQMGNNQPSLLGNPQMLASLQNLLKQSGPSTSMAHTNQPTSTSVGDISTVCSGGPTQSHPQFRFPPSQVVSSETRKNPMKNGFMKGVQKVPLLPNPPTATSPSPEDVSSSGSPFPNPPPKDMASTGVIQDQPPLASQDPAAFWNWLLLQLQNQNNLSPDASIPINKNGLFELCHMGFNPENILLGDEVERVGFPIQVPPQHGKLPHPQSLPLESESSVPFPIDMQPSGDLQQTISTLLDNANNLNRLLGTLTTALQSGPNVSGLPMPGSNAPTQGLTTQLPAPPPQIPPGFPFMGQGNGTQPVGMQERLVGALLRNVPPRGSHSPDPARRGSWPHVSSSSPIEHQRMPVPPVPQPDSRVRLAGGQPSTSSPIVPHPGRAILGSPVRQRSVFPHLVGSGIHEPVRFLEVKGSGFGSPFPPGWPGGPPAFISPPPGSTFRGIASPPGGMVPGIWTHPNSPSLLGPPPAGVVTPIGHKRKYDHILPSPEPSPEGNYIGQHSQGIGGHYADSYFKRKKKN</sequence>
<feature type="region of interest" description="Disordered" evidence="1">
    <location>
        <begin position="586"/>
        <end position="612"/>
    </location>
</feature>
<feature type="region of interest" description="Disordered" evidence="1">
    <location>
        <begin position="160"/>
        <end position="239"/>
    </location>
</feature>
<feature type="region of interest" description="Disordered" evidence="1">
    <location>
        <begin position="421"/>
        <end position="481"/>
    </location>
</feature>
<name>A0A8K0KHJ3_LADFU</name>
<keyword evidence="3" id="KW-1185">Reference proteome</keyword>
<evidence type="ECO:0000313" key="2">
    <source>
        <dbReference type="EMBL" id="KAG8234443.1"/>
    </source>
</evidence>
<dbReference type="Proteomes" id="UP000792457">
    <property type="component" value="Unassembled WGS sequence"/>
</dbReference>
<reference evidence="2" key="2">
    <citation type="submission" date="2017-10" db="EMBL/GenBank/DDBJ databases">
        <title>Ladona fulva Genome sequencing and assembly.</title>
        <authorList>
            <person name="Murali S."/>
            <person name="Richards S."/>
            <person name="Bandaranaike D."/>
            <person name="Bellair M."/>
            <person name="Blankenburg K."/>
            <person name="Chao H."/>
            <person name="Dinh H."/>
            <person name="Doddapaneni H."/>
            <person name="Dugan-Rocha S."/>
            <person name="Elkadiri S."/>
            <person name="Gnanaolivu R."/>
            <person name="Hernandez B."/>
            <person name="Skinner E."/>
            <person name="Javaid M."/>
            <person name="Lee S."/>
            <person name="Li M."/>
            <person name="Ming W."/>
            <person name="Munidasa M."/>
            <person name="Muniz J."/>
            <person name="Nguyen L."/>
            <person name="Hughes D."/>
            <person name="Osuji N."/>
            <person name="Pu L.-L."/>
            <person name="Puazo M."/>
            <person name="Qu C."/>
            <person name="Quiroz J."/>
            <person name="Raj R."/>
            <person name="Weissenberger G."/>
            <person name="Xin Y."/>
            <person name="Zou X."/>
            <person name="Han Y."/>
            <person name="Worley K."/>
            <person name="Muzny D."/>
            <person name="Gibbs R."/>
        </authorList>
    </citation>
    <scope>NUCLEOTIDE SEQUENCE</scope>
    <source>
        <strain evidence="2">Sampled in the wild</strain>
    </source>
</reference>
<evidence type="ECO:0000313" key="3">
    <source>
        <dbReference type="Proteomes" id="UP000792457"/>
    </source>
</evidence>
<reference evidence="2" key="1">
    <citation type="submission" date="2013-04" db="EMBL/GenBank/DDBJ databases">
        <authorList>
            <person name="Qu J."/>
            <person name="Murali S.C."/>
            <person name="Bandaranaike D."/>
            <person name="Bellair M."/>
            <person name="Blankenburg K."/>
            <person name="Chao H."/>
            <person name="Dinh H."/>
            <person name="Doddapaneni H."/>
            <person name="Downs B."/>
            <person name="Dugan-Rocha S."/>
            <person name="Elkadiri S."/>
            <person name="Gnanaolivu R.D."/>
            <person name="Hernandez B."/>
            <person name="Javaid M."/>
            <person name="Jayaseelan J.C."/>
            <person name="Lee S."/>
            <person name="Li M."/>
            <person name="Ming W."/>
            <person name="Munidasa M."/>
            <person name="Muniz J."/>
            <person name="Nguyen L."/>
            <person name="Ongeri F."/>
            <person name="Osuji N."/>
            <person name="Pu L.-L."/>
            <person name="Puazo M."/>
            <person name="Qu C."/>
            <person name="Quiroz J."/>
            <person name="Raj R."/>
            <person name="Weissenberger G."/>
            <person name="Xin Y."/>
            <person name="Zou X."/>
            <person name="Han Y."/>
            <person name="Richards S."/>
            <person name="Worley K."/>
            <person name="Muzny D."/>
            <person name="Gibbs R."/>
        </authorList>
    </citation>
    <scope>NUCLEOTIDE SEQUENCE</scope>
    <source>
        <strain evidence="2">Sampled in the wild</strain>
    </source>
</reference>
<feature type="region of interest" description="Disordered" evidence="1">
    <location>
        <begin position="132"/>
        <end position="151"/>
    </location>
</feature>
<accession>A0A8K0KHJ3</accession>
<feature type="compositionally biased region" description="Low complexity" evidence="1">
    <location>
        <begin position="206"/>
        <end position="218"/>
    </location>
</feature>
<comment type="caution">
    <text evidence="2">The sequence shown here is derived from an EMBL/GenBank/DDBJ whole genome shotgun (WGS) entry which is preliminary data.</text>
</comment>
<dbReference type="EMBL" id="KZ308813">
    <property type="protein sequence ID" value="KAG8234443.1"/>
    <property type="molecule type" value="Genomic_DNA"/>
</dbReference>
<dbReference type="AlphaFoldDB" id="A0A8K0KHJ3"/>
<evidence type="ECO:0000256" key="1">
    <source>
        <dbReference type="SAM" id="MobiDB-lite"/>
    </source>
</evidence>
<gene>
    <name evidence="2" type="ORF">J437_LFUL014189</name>
</gene>
<protein>
    <submittedName>
        <fullName evidence="2">Uncharacterized protein</fullName>
    </submittedName>
</protein>
<dbReference type="OrthoDB" id="639027at2759"/>
<organism evidence="2 3">
    <name type="scientific">Ladona fulva</name>
    <name type="common">Scarce chaser dragonfly</name>
    <name type="synonym">Libellula fulva</name>
    <dbReference type="NCBI Taxonomy" id="123851"/>
    <lineage>
        <taxon>Eukaryota</taxon>
        <taxon>Metazoa</taxon>
        <taxon>Ecdysozoa</taxon>
        <taxon>Arthropoda</taxon>
        <taxon>Hexapoda</taxon>
        <taxon>Insecta</taxon>
        <taxon>Pterygota</taxon>
        <taxon>Palaeoptera</taxon>
        <taxon>Odonata</taxon>
        <taxon>Epiprocta</taxon>
        <taxon>Anisoptera</taxon>
        <taxon>Libelluloidea</taxon>
        <taxon>Libellulidae</taxon>
        <taxon>Ladona</taxon>
    </lineage>
</organism>